<keyword evidence="1" id="KW-0472">Membrane</keyword>
<feature type="domain" description="YrhK" evidence="2">
    <location>
        <begin position="24"/>
        <end position="80"/>
    </location>
</feature>
<keyword evidence="1" id="KW-1133">Transmembrane helix</keyword>
<dbReference type="RefSeq" id="WP_066099265.1">
    <property type="nucleotide sequence ID" value="NZ_CP016027.1"/>
</dbReference>
<dbReference type="Proteomes" id="UP000078596">
    <property type="component" value="Chromosome"/>
</dbReference>
<dbReference type="EMBL" id="CP016027">
    <property type="protein sequence ID" value="ANJ66903.1"/>
    <property type="molecule type" value="Genomic_DNA"/>
</dbReference>
<evidence type="ECO:0000259" key="2">
    <source>
        <dbReference type="Pfam" id="PF14145"/>
    </source>
</evidence>
<feature type="transmembrane region" description="Helical" evidence="1">
    <location>
        <begin position="57"/>
        <end position="77"/>
    </location>
</feature>
<dbReference type="OrthoDB" id="5519470at2"/>
<evidence type="ECO:0000313" key="3">
    <source>
        <dbReference type="EMBL" id="ANJ66903.1"/>
    </source>
</evidence>
<sequence>MTEKATENNTLELQFGNEVLVIRQRYEVALILNDFLIAIWFVIGSACFLVPNMATIGAWIFLFASLQFLIRPVIGLIRHLHLKRLQPIPNSKA</sequence>
<protein>
    <recommendedName>
        <fullName evidence="2">YrhK domain-containing protein</fullName>
    </recommendedName>
</protein>
<keyword evidence="1" id="KW-0812">Transmembrane</keyword>
<dbReference type="InterPro" id="IPR025424">
    <property type="entry name" value="YrhK_domain"/>
</dbReference>
<dbReference type="STRING" id="1860122.A9404_05480"/>
<name>A0A191ZGA8_9GAMM</name>
<evidence type="ECO:0000313" key="4">
    <source>
        <dbReference type="Proteomes" id="UP000078596"/>
    </source>
</evidence>
<gene>
    <name evidence="3" type="ORF">A9404_05480</name>
</gene>
<evidence type="ECO:0000256" key="1">
    <source>
        <dbReference type="SAM" id="Phobius"/>
    </source>
</evidence>
<dbReference type="Pfam" id="PF14145">
    <property type="entry name" value="YrhK"/>
    <property type="match status" value="1"/>
</dbReference>
<reference evidence="3 4" key="1">
    <citation type="submission" date="2016-06" db="EMBL/GenBank/DDBJ databases">
        <title>Insight into the functional genes involving in sulfur oxidation in Pearl River water.</title>
        <authorList>
            <person name="Luo J."/>
            <person name="Tan X."/>
            <person name="Lin W."/>
        </authorList>
    </citation>
    <scope>NUCLEOTIDE SEQUENCE [LARGE SCALE GENOMIC DNA]</scope>
    <source>
        <strain evidence="3 4">LS2</strain>
    </source>
</reference>
<proteinExistence type="predicted"/>
<feature type="transmembrane region" description="Helical" evidence="1">
    <location>
        <begin position="30"/>
        <end position="51"/>
    </location>
</feature>
<accession>A0A191ZGA8</accession>
<organism evidence="3 4">
    <name type="scientific">Halothiobacillus diazotrophicus</name>
    <dbReference type="NCBI Taxonomy" id="1860122"/>
    <lineage>
        <taxon>Bacteria</taxon>
        <taxon>Pseudomonadati</taxon>
        <taxon>Pseudomonadota</taxon>
        <taxon>Gammaproteobacteria</taxon>
        <taxon>Chromatiales</taxon>
        <taxon>Halothiobacillaceae</taxon>
        <taxon>Halothiobacillus</taxon>
    </lineage>
</organism>
<dbReference type="AlphaFoldDB" id="A0A191ZGA8"/>
<dbReference type="KEGG" id="haz:A9404_05480"/>
<keyword evidence="4" id="KW-1185">Reference proteome</keyword>